<dbReference type="InterPro" id="IPR013083">
    <property type="entry name" value="Znf_RING/FYVE/PHD"/>
</dbReference>
<accession>A0AAD4JBK3</accession>
<evidence type="ECO:0000259" key="7">
    <source>
        <dbReference type="PROSITE" id="PS50089"/>
    </source>
</evidence>
<keyword evidence="5" id="KW-0862">Zinc</keyword>
<comment type="catalytic activity">
    <reaction evidence="1">
        <text>S-ubiquitinyl-[E2 ubiquitin-conjugating enzyme]-L-cysteine + [acceptor protein]-L-lysine = [E2 ubiquitin-conjugating enzyme]-L-cysteine + N(6)-ubiquitinyl-[acceptor protein]-L-lysine.</text>
        <dbReference type="EC" id="2.3.2.27"/>
    </reaction>
</comment>
<evidence type="ECO:0000256" key="3">
    <source>
        <dbReference type="ARBA" id="ARBA00022723"/>
    </source>
</evidence>
<dbReference type="GO" id="GO:0008270">
    <property type="term" value="F:zinc ion binding"/>
    <property type="evidence" value="ECO:0007669"/>
    <property type="project" value="UniProtKB-KW"/>
</dbReference>
<dbReference type="EMBL" id="SDAM02000093">
    <property type="protein sequence ID" value="KAH6830707.1"/>
    <property type="molecule type" value="Genomic_DNA"/>
</dbReference>
<evidence type="ECO:0000256" key="2">
    <source>
        <dbReference type="ARBA" id="ARBA00012483"/>
    </source>
</evidence>
<dbReference type="InterPro" id="IPR001841">
    <property type="entry name" value="Znf_RING"/>
</dbReference>
<keyword evidence="9" id="KW-1185">Reference proteome</keyword>
<evidence type="ECO:0000256" key="5">
    <source>
        <dbReference type="ARBA" id="ARBA00022833"/>
    </source>
</evidence>
<dbReference type="Gene3D" id="3.30.40.10">
    <property type="entry name" value="Zinc/RING finger domain, C3HC4 (zinc finger)"/>
    <property type="match status" value="1"/>
</dbReference>
<dbReference type="EC" id="2.3.2.27" evidence="2"/>
<sequence>MGFEYRYRFSVDEDIISRFGSWYGEDVMKYVFEIRTTFIVKGRFDGGAAERIIDSEKYEIADFEGGEKYLREDMSVRLKDYWMSNDEIQRLLNEAFLFAAADGRRGMIPVAVDLDVCTVQREGEAIEAVVDRAMRPELLYPIYLCPVNQHQRPKKREDRPPGYEADDNLMKFLRYELPAIRVEDVEKGLYVIEECGVCGRKPIFGTQISELRCGHAFHNHCIVRWLEDDNSCPICHQQAYHEPCKDSSAHCDYVIDEDDYDRFFS</sequence>
<evidence type="ECO:0000256" key="1">
    <source>
        <dbReference type="ARBA" id="ARBA00000900"/>
    </source>
</evidence>
<organism evidence="8 9">
    <name type="scientific">Perilla frutescens var. hirtella</name>
    <name type="common">Perilla citriodora</name>
    <name type="synonym">Perilla setoyensis</name>
    <dbReference type="NCBI Taxonomy" id="608512"/>
    <lineage>
        <taxon>Eukaryota</taxon>
        <taxon>Viridiplantae</taxon>
        <taxon>Streptophyta</taxon>
        <taxon>Embryophyta</taxon>
        <taxon>Tracheophyta</taxon>
        <taxon>Spermatophyta</taxon>
        <taxon>Magnoliopsida</taxon>
        <taxon>eudicotyledons</taxon>
        <taxon>Gunneridae</taxon>
        <taxon>Pentapetalae</taxon>
        <taxon>asterids</taxon>
        <taxon>lamiids</taxon>
        <taxon>Lamiales</taxon>
        <taxon>Lamiaceae</taxon>
        <taxon>Nepetoideae</taxon>
        <taxon>Elsholtzieae</taxon>
        <taxon>Perilla</taxon>
    </lineage>
</organism>
<gene>
    <name evidence="8" type="ORF">C2S53_010049</name>
</gene>
<evidence type="ECO:0000313" key="9">
    <source>
        <dbReference type="Proteomes" id="UP001190926"/>
    </source>
</evidence>
<keyword evidence="3" id="KW-0479">Metal-binding</keyword>
<dbReference type="SMART" id="SM00184">
    <property type="entry name" value="RING"/>
    <property type="match status" value="1"/>
</dbReference>
<dbReference type="AlphaFoldDB" id="A0AAD4JBK3"/>
<proteinExistence type="predicted"/>
<name>A0AAD4JBK3_PERFH</name>
<dbReference type="Pfam" id="PF13639">
    <property type="entry name" value="zf-RING_2"/>
    <property type="match status" value="1"/>
</dbReference>
<dbReference type="PANTHER" id="PTHR15710">
    <property type="entry name" value="E3 UBIQUITIN-PROTEIN LIGASE PRAJA"/>
    <property type="match status" value="1"/>
</dbReference>
<protein>
    <recommendedName>
        <fullName evidence="2">RING-type E3 ubiquitin transferase</fullName>
        <ecNumber evidence="2">2.3.2.27</ecNumber>
    </recommendedName>
</protein>
<evidence type="ECO:0000313" key="8">
    <source>
        <dbReference type="EMBL" id="KAH6830707.1"/>
    </source>
</evidence>
<evidence type="ECO:0000256" key="4">
    <source>
        <dbReference type="ARBA" id="ARBA00022771"/>
    </source>
</evidence>
<keyword evidence="4 6" id="KW-0863">Zinc-finger</keyword>
<dbReference type="SUPFAM" id="SSF57850">
    <property type="entry name" value="RING/U-box"/>
    <property type="match status" value="1"/>
</dbReference>
<dbReference type="Proteomes" id="UP001190926">
    <property type="component" value="Unassembled WGS sequence"/>
</dbReference>
<reference evidence="8 9" key="1">
    <citation type="journal article" date="2021" name="Nat. Commun.">
        <title>Incipient diploidization of the medicinal plant Perilla within 10,000 years.</title>
        <authorList>
            <person name="Zhang Y."/>
            <person name="Shen Q."/>
            <person name="Leng L."/>
            <person name="Zhang D."/>
            <person name="Chen S."/>
            <person name="Shi Y."/>
            <person name="Ning Z."/>
            <person name="Chen S."/>
        </authorList>
    </citation>
    <scope>NUCLEOTIDE SEQUENCE [LARGE SCALE GENOMIC DNA]</scope>
    <source>
        <strain evidence="9">cv. PC099</strain>
    </source>
</reference>
<feature type="domain" description="RING-type" evidence="7">
    <location>
        <begin position="195"/>
        <end position="236"/>
    </location>
</feature>
<evidence type="ECO:0000256" key="6">
    <source>
        <dbReference type="PROSITE-ProRule" id="PRU00175"/>
    </source>
</evidence>
<dbReference type="GO" id="GO:0061630">
    <property type="term" value="F:ubiquitin protein ligase activity"/>
    <property type="evidence" value="ECO:0007669"/>
    <property type="project" value="UniProtKB-EC"/>
</dbReference>
<comment type="caution">
    <text evidence="8">The sequence shown here is derived from an EMBL/GenBank/DDBJ whole genome shotgun (WGS) entry which is preliminary data.</text>
</comment>
<dbReference type="PROSITE" id="PS50089">
    <property type="entry name" value="ZF_RING_2"/>
    <property type="match status" value="1"/>
</dbReference>